<dbReference type="Bgee" id="WBGene00008580">
    <property type="expression patterns" value="Expressed in adult organism and 3 other cell types or tissues"/>
</dbReference>
<protein>
    <submittedName>
        <fullName evidence="2">Double-Strand Break factor</fullName>
    </submittedName>
</protein>
<dbReference type="PaxDb" id="6239-F08G5.1a"/>
<dbReference type="GO" id="GO:0000793">
    <property type="term" value="C:condensed chromosome"/>
    <property type="evidence" value="ECO:0000314"/>
    <property type="project" value="WormBase"/>
</dbReference>
<dbReference type="SMR" id="Q19220"/>
<dbReference type="OrthoDB" id="5850039at2759"/>
<sequence>MFPELQTLQWPIIKYKQLRGSGNRQEGKDIRVVMEVNSRKLTVIHGVEPIETVYCNMEVSRYPSLKMKNTNLFVIVNNQAQGFRLTLRGEDRENFLSTVRKFAYISETPVKDHLNRSSTNTDVWYNSVEKRKGGSSSQPTSFSQPCDIDIGGSVKKSAARNLSHTYSTNIGESSRMPALTANEFFSQPVYNPYNRPASSASTVSSSIGSAYSVLHDDSPFSGFSPNSNHSLQFPCPSPSHSSSFSGFSQSSSHSSQLSSSPANAPSFPDFHSPPSANDIQIDQLNPVTVAPQIKQTADKCVQTDKQYVDERFDDPAFLRRYIKRVMSDSKMARLVGMMRSEIRKLPNDEFDAFYKKVKDHQRTAPSSSSKIGPPAIVQQTSDMEF</sequence>
<feature type="region of interest" description="Disordered" evidence="1">
    <location>
        <begin position="242"/>
        <end position="279"/>
    </location>
</feature>
<proteinExistence type="predicted"/>
<dbReference type="GeneID" id="178192"/>
<dbReference type="FunCoup" id="Q19220">
    <property type="interactions" value="360"/>
</dbReference>
<dbReference type="IntAct" id="Q19220">
    <property type="interactions" value="1"/>
</dbReference>
<dbReference type="PANTHER" id="PTHR21720">
    <property type="entry name" value="DUF5523 DOMAIN-CONTAINING PROTEIN-RELATED-RELATED"/>
    <property type="match status" value="1"/>
</dbReference>
<dbReference type="UCSC" id="F08G5.1">
    <property type="organism name" value="c. elegans"/>
</dbReference>
<dbReference type="EMBL" id="BX284604">
    <property type="protein sequence ID" value="CAA94583.2"/>
    <property type="molecule type" value="Genomic_DNA"/>
</dbReference>
<dbReference type="ExpressionAtlas" id="Q19220">
    <property type="expression patterns" value="baseline and differential"/>
</dbReference>
<dbReference type="PANTHER" id="PTHR21720:SF6">
    <property type="entry name" value="DOUBLE-STRAND BREAK FACTOR"/>
    <property type="match status" value="1"/>
</dbReference>
<evidence type="ECO:0000313" key="4">
    <source>
        <dbReference type="WormBase" id="F08G5.1a"/>
    </source>
</evidence>
<dbReference type="RefSeq" id="NP_001255642.1">
    <property type="nucleotide sequence ID" value="NM_001268713.2"/>
</dbReference>
<evidence type="ECO:0000313" key="2">
    <source>
        <dbReference type="EMBL" id="CAA94583.2"/>
    </source>
</evidence>
<gene>
    <name evidence="2 4" type="primary">dsb-1</name>
    <name evidence="2" type="ORF">CELE_F08G5.1</name>
    <name evidence="4" type="ORF">F08G5.1</name>
</gene>
<accession>Q19220</accession>
<keyword evidence="3" id="KW-1185">Reference proteome</keyword>
<dbReference type="Proteomes" id="UP000001940">
    <property type="component" value="Chromosome IV"/>
</dbReference>
<evidence type="ECO:0000256" key="1">
    <source>
        <dbReference type="SAM" id="MobiDB-lite"/>
    </source>
</evidence>
<feature type="region of interest" description="Disordered" evidence="1">
    <location>
        <begin position="358"/>
        <end position="385"/>
    </location>
</feature>
<organism evidence="2 3">
    <name type="scientific">Caenorhabditis elegans</name>
    <dbReference type="NCBI Taxonomy" id="6239"/>
    <lineage>
        <taxon>Eukaryota</taxon>
        <taxon>Metazoa</taxon>
        <taxon>Ecdysozoa</taxon>
        <taxon>Nematoda</taxon>
        <taxon>Chromadorea</taxon>
        <taxon>Rhabditida</taxon>
        <taxon>Rhabditina</taxon>
        <taxon>Rhabditomorpha</taxon>
        <taxon>Rhabditoidea</taxon>
        <taxon>Rhabditidae</taxon>
        <taxon>Peloderinae</taxon>
        <taxon>Caenorhabditis</taxon>
    </lineage>
</organism>
<dbReference type="OMA" id="VHNPYSR"/>
<dbReference type="eggNOG" id="ENOG502THM9">
    <property type="taxonomic scope" value="Eukaryota"/>
</dbReference>
<evidence type="ECO:0000313" key="3">
    <source>
        <dbReference type="Proteomes" id="UP000001940"/>
    </source>
</evidence>
<dbReference type="AlphaFoldDB" id="Q19220"/>
<dbReference type="WormBase" id="F08G5.1a">
    <property type="protein sequence ID" value="CE41376"/>
    <property type="gene ID" value="WBGene00008580"/>
    <property type="gene designation" value="dsb-1"/>
</dbReference>
<dbReference type="KEGG" id="cel:CELE_F08G5.1"/>
<dbReference type="CTD" id="178192"/>
<dbReference type="STRING" id="6239.F08G5.1a.2"/>
<dbReference type="InParanoid" id="Q19220"/>
<reference evidence="2 3" key="1">
    <citation type="journal article" date="1998" name="Science">
        <title>Genome sequence of the nematode C. elegans: a platform for investigating biology.</title>
        <authorList>
            <consortium name="The C. elegans sequencing consortium"/>
            <person name="Sulson J.E."/>
            <person name="Waterston R."/>
        </authorList>
    </citation>
    <scope>NUCLEOTIDE SEQUENCE [LARGE SCALE GENOMIC DNA]</scope>
    <source>
        <strain evidence="2 3">Bristol N2</strain>
    </source>
</reference>
<dbReference type="DIP" id="DIP-24973N"/>
<feature type="compositionally biased region" description="Low complexity" evidence="1">
    <location>
        <begin position="242"/>
        <end position="260"/>
    </location>
</feature>
<name>Q19220_CAEEL</name>
<dbReference type="AGR" id="WB:WBGene00008580"/>